<evidence type="ECO:0000259" key="14">
    <source>
        <dbReference type="Pfam" id="PF10590"/>
    </source>
</evidence>
<comment type="similarity">
    <text evidence="3 9">Belongs to the pyridoxamine 5'-phosphate oxidase family.</text>
</comment>
<evidence type="ECO:0000256" key="10">
    <source>
        <dbReference type="PIRSR" id="PIRSR000190-1"/>
    </source>
</evidence>
<name>A0A1M4X1J0_9SPHI</name>
<dbReference type="GO" id="GO:0008615">
    <property type="term" value="P:pyridoxine biosynthetic process"/>
    <property type="evidence" value="ECO:0007669"/>
    <property type="project" value="UniProtKB-UniRule"/>
</dbReference>
<feature type="binding site" evidence="10">
    <location>
        <begin position="12"/>
        <end position="15"/>
    </location>
    <ligand>
        <name>substrate</name>
    </ligand>
</feature>
<dbReference type="HAMAP" id="MF_01629">
    <property type="entry name" value="PdxH"/>
    <property type="match status" value="1"/>
</dbReference>
<evidence type="ECO:0000313" key="16">
    <source>
        <dbReference type="Proteomes" id="UP000184287"/>
    </source>
</evidence>
<dbReference type="InterPro" id="IPR012349">
    <property type="entry name" value="Split_barrel_FMN-bd"/>
</dbReference>
<comment type="catalytic activity">
    <reaction evidence="9">
        <text>pyridoxine 5'-phosphate + O2 = pyridoxal 5'-phosphate + H2O2</text>
        <dbReference type="Rhea" id="RHEA:15149"/>
        <dbReference type="ChEBI" id="CHEBI:15379"/>
        <dbReference type="ChEBI" id="CHEBI:16240"/>
        <dbReference type="ChEBI" id="CHEBI:58589"/>
        <dbReference type="ChEBI" id="CHEBI:597326"/>
        <dbReference type="EC" id="1.4.3.5"/>
    </reaction>
</comment>
<feature type="binding site" evidence="9 10">
    <location>
        <position position="131"/>
    </location>
    <ligand>
        <name>substrate</name>
    </ligand>
</feature>
<evidence type="ECO:0000256" key="1">
    <source>
        <dbReference type="ARBA" id="ARBA00004738"/>
    </source>
</evidence>
<evidence type="ECO:0000256" key="12">
    <source>
        <dbReference type="SAM" id="Coils"/>
    </source>
</evidence>
<evidence type="ECO:0000313" key="15">
    <source>
        <dbReference type="EMBL" id="SHE87366.1"/>
    </source>
</evidence>
<feature type="domain" description="Pyridoxine 5'-phosphate oxidase dimerisation C-terminal" evidence="14">
    <location>
        <begin position="176"/>
        <end position="216"/>
    </location>
</feature>
<evidence type="ECO:0000259" key="13">
    <source>
        <dbReference type="Pfam" id="PF01243"/>
    </source>
</evidence>
<keyword evidence="8 9" id="KW-0664">Pyridoxine biosynthesis</keyword>
<comment type="pathway">
    <text evidence="1 9">Cofactor metabolism; pyridoxal 5'-phosphate salvage; pyridoxal 5'-phosphate from pyridoxamine 5'-phosphate: step 1/1.</text>
</comment>
<dbReference type="PIRSF" id="PIRSF000190">
    <property type="entry name" value="Pyd_amn-ph_oxd"/>
    <property type="match status" value="1"/>
</dbReference>
<accession>A0A1M4X1J0</accession>
<feature type="binding site" evidence="9 11">
    <location>
        <begin position="65"/>
        <end position="70"/>
    </location>
    <ligand>
        <name>FMN</name>
        <dbReference type="ChEBI" id="CHEBI:58210"/>
    </ligand>
</feature>
<dbReference type="InterPro" id="IPR011576">
    <property type="entry name" value="Pyridox_Oxase_N"/>
</dbReference>
<comment type="subunit">
    <text evidence="4 9">Homodimer.</text>
</comment>
<dbReference type="GO" id="GO:0004733">
    <property type="term" value="F:pyridoxamine phosphate oxidase activity"/>
    <property type="evidence" value="ECO:0007669"/>
    <property type="project" value="UniProtKB-UniRule"/>
</dbReference>
<keyword evidence="7 9" id="KW-0560">Oxidoreductase</keyword>
<dbReference type="PROSITE" id="PS01064">
    <property type="entry name" value="PYRIDOX_OXIDASE"/>
    <property type="match status" value="1"/>
</dbReference>
<feature type="binding site" evidence="9 11">
    <location>
        <position position="109"/>
    </location>
    <ligand>
        <name>FMN</name>
        <dbReference type="ChEBI" id="CHEBI:58210"/>
    </ligand>
</feature>
<dbReference type="EMBL" id="FQUQ01000001">
    <property type="protein sequence ID" value="SHE87366.1"/>
    <property type="molecule type" value="Genomic_DNA"/>
</dbReference>
<feature type="binding site" evidence="9 11">
    <location>
        <position position="189"/>
    </location>
    <ligand>
        <name>FMN</name>
        <dbReference type="ChEBI" id="CHEBI:58210"/>
    </ligand>
</feature>
<dbReference type="Pfam" id="PF01243">
    <property type="entry name" value="PNPOx_N"/>
    <property type="match status" value="1"/>
</dbReference>
<reference evidence="16" key="1">
    <citation type="submission" date="2016-11" db="EMBL/GenBank/DDBJ databases">
        <authorList>
            <person name="Varghese N."/>
            <person name="Submissions S."/>
        </authorList>
    </citation>
    <scope>NUCLEOTIDE SEQUENCE [LARGE SCALE GENOMIC DNA]</scope>
    <source>
        <strain evidence="16">DSM 16990</strain>
    </source>
</reference>
<evidence type="ECO:0000256" key="7">
    <source>
        <dbReference type="ARBA" id="ARBA00023002"/>
    </source>
</evidence>
<evidence type="ECO:0000256" key="8">
    <source>
        <dbReference type="ARBA" id="ARBA00023096"/>
    </source>
</evidence>
<feature type="binding site" evidence="9 10">
    <location>
        <position position="127"/>
    </location>
    <ligand>
        <name>substrate</name>
    </ligand>
</feature>
<evidence type="ECO:0000256" key="5">
    <source>
        <dbReference type="ARBA" id="ARBA00022630"/>
    </source>
</evidence>
<organism evidence="15 16">
    <name type="scientific">Pedobacter caeni</name>
    <dbReference type="NCBI Taxonomy" id="288992"/>
    <lineage>
        <taxon>Bacteria</taxon>
        <taxon>Pseudomonadati</taxon>
        <taxon>Bacteroidota</taxon>
        <taxon>Sphingobacteriia</taxon>
        <taxon>Sphingobacteriales</taxon>
        <taxon>Sphingobacteriaceae</taxon>
        <taxon>Pedobacter</taxon>
    </lineage>
</organism>
<comment type="pathway">
    <text evidence="2 9">Cofactor metabolism; pyridoxal 5'-phosphate salvage; pyridoxal 5'-phosphate from pyridoxine 5'-phosphate: step 1/1.</text>
</comment>
<keyword evidence="6 9" id="KW-0288">FMN</keyword>
<keyword evidence="16" id="KW-1185">Reference proteome</keyword>
<comment type="catalytic activity">
    <reaction evidence="9">
        <text>pyridoxamine 5'-phosphate + O2 + H2O = pyridoxal 5'-phosphate + H2O2 + NH4(+)</text>
        <dbReference type="Rhea" id="RHEA:15817"/>
        <dbReference type="ChEBI" id="CHEBI:15377"/>
        <dbReference type="ChEBI" id="CHEBI:15379"/>
        <dbReference type="ChEBI" id="CHEBI:16240"/>
        <dbReference type="ChEBI" id="CHEBI:28938"/>
        <dbReference type="ChEBI" id="CHEBI:58451"/>
        <dbReference type="ChEBI" id="CHEBI:597326"/>
        <dbReference type="EC" id="1.4.3.5"/>
    </reaction>
</comment>
<dbReference type="InterPro" id="IPR019576">
    <property type="entry name" value="Pyridoxamine_oxidase_dimer_C"/>
</dbReference>
<dbReference type="RefSeq" id="WP_073229197.1">
    <property type="nucleotide sequence ID" value="NZ_FQUQ01000001.1"/>
</dbReference>
<comment type="caution">
    <text evidence="9">Lacks conserved residue(s) required for the propagation of feature annotation.</text>
</comment>
<dbReference type="STRING" id="288992.SAMN04488522_1011463"/>
<dbReference type="NCBIfam" id="TIGR00558">
    <property type="entry name" value="pdxH"/>
    <property type="match status" value="1"/>
</dbReference>
<evidence type="ECO:0000256" key="9">
    <source>
        <dbReference type="HAMAP-Rule" id="MF_01629"/>
    </source>
</evidence>
<dbReference type="UniPathway" id="UPA01068">
    <property type="reaction ID" value="UER00304"/>
</dbReference>
<comment type="function">
    <text evidence="9">Catalyzes the oxidation of either pyridoxine 5'-phosphate (PNP) or pyridoxamine 5'-phosphate (PMP) into pyridoxal 5'-phosphate (PLP).</text>
</comment>
<feature type="binding site" evidence="9 10">
    <location>
        <position position="70"/>
    </location>
    <ligand>
        <name>substrate</name>
    </ligand>
</feature>
<dbReference type="GO" id="GO:0010181">
    <property type="term" value="F:FMN binding"/>
    <property type="evidence" value="ECO:0007669"/>
    <property type="project" value="UniProtKB-UniRule"/>
</dbReference>
<feature type="binding site" evidence="9 11">
    <location>
        <position position="199"/>
    </location>
    <ligand>
        <name>FMN</name>
        <dbReference type="ChEBI" id="CHEBI:58210"/>
    </ligand>
</feature>
<feature type="binding site" evidence="9 10">
    <location>
        <position position="135"/>
    </location>
    <ligand>
        <name>substrate</name>
    </ligand>
</feature>
<feature type="domain" description="Pyridoxamine 5'-phosphate oxidase N-terminal" evidence="13">
    <location>
        <begin position="37"/>
        <end position="161"/>
    </location>
</feature>
<keyword evidence="5 9" id="KW-0285">Flavoprotein</keyword>
<feature type="binding site" evidence="9 11">
    <location>
        <position position="87"/>
    </location>
    <ligand>
        <name>FMN</name>
        <dbReference type="ChEBI" id="CHEBI:58210"/>
    </ligand>
</feature>
<dbReference type="Proteomes" id="UP000184287">
    <property type="component" value="Unassembled WGS sequence"/>
</dbReference>
<dbReference type="PANTHER" id="PTHR10851">
    <property type="entry name" value="PYRIDOXINE-5-PHOSPHATE OXIDASE"/>
    <property type="match status" value="1"/>
</dbReference>
<sequence>MELNKENLQNLRQEYRSAELAETDVESNPILQFKKWFTEAVDSQIYEPNVMTLATANSDSKPSARIVLLKGFDEDGFVFFTNYDSDKGKDLAENPQASLVFFWAELERQVRIDGVVSKIDEEASSAYFHSRPAGSQIGASASPQSRVIPNRESLEEKVEKLTAEYKDKEIPRPLHWGGYLVEPTHIEFWQGRPSRLHDRLNYQLVDGSWIINRLAP</sequence>
<keyword evidence="12" id="KW-0175">Coiled coil</keyword>
<feature type="coiled-coil region" evidence="12">
    <location>
        <begin position="1"/>
        <end position="28"/>
    </location>
</feature>
<dbReference type="Pfam" id="PF10590">
    <property type="entry name" value="PNP_phzG_C"/>
    <property type="match status" value="1"/>
</dbReference>
<comment type="cofactor">
    <cofactor evidence="9 11">
        <name>FMN</name>
        <dbReference type="ChEBI" id="CHEBI:58210"/>
    </cofactor>
    <text evidence="9 11">Binds 1 FMN per subunit.</text>
</comment>
<proteinExistence type="inferred from homology"/>
<evidence type="ECO:0000256" key="2">
    <source>
        <dbReference type="ARBA" id="ARBA00005037"/>
    </source>
</evidence>
<feature type="binding site" evidence="9 11">
    <location>
        <begin position="144"/>
        <end position="145"/>
    </location>
    <ligand>
        <name>FMN</name>
        <dbReference type="ChEBI" id="CHEBI:58210"/>
    </ligand>
</feature>
<evidence type="ECO:0000256" key="3">
    <source>
        <dbReference type="ARBA" id="ARBA00007301"/>
    </source>
</evidence>
<dbReference type="EC" id="1.4.3.5" evidence="9"/>
<feature type="binding site" evidence="9 10">
    <location>
        <begin position="195"/>
        <end position="197"/>
    </location>
    <ligand>
        <name>substrate</name>
    </ligand>
</feature>
<dbReference type="InterPro" id="IPR000659">
    <property type="entry name" value="Pyridox_Oxase"/>
</dbReference>
<dbReference type="AlphaFoldDB" id="A0A1M4X1J0"/>
<evidence type="ECO:0000256" key="4">
    <source>
        <dbReference type="ARBA" id="ARBA00011738"/>
    </source>
</evidence>
<dbReference type="OrthoDB" id="9780392at2"/>
<dbReference type="FunFam" id="2.30.110.10:FF:000005">
    <property type="entry name" value="NAD(P)H-hydrate epimerase"/>
    <property type="match status" value="1"/>
</dbReference>
<dbReference type="Gene3D" id="2.30.110.10">
    <property type="entry name" value="Electron Transport, Fmn-binding Protein, Chain A"/>
    <property type="match status" value="1"/>
</dbReference>
<dbReference type="PANTHER" id="PTHR10851:SF0">
    <property type="entry name" value="PYRIDOXINE-5'-PHOSPHATE OXIDASE"/>
    <property type="match status" value="1"/>
</dbReference>
<dbReference type="SUPFAM" id="SSF50475">
    <property type="entry name" value="FMN-binding split barrel"/>
    <property type="match status" value="1"/>
</dbReference>
<evidence type="ECO:0000256" key="11">
    <source>
        <dbReference type="PIRSR" id="PIRSR000190-2"/>
    </source>
</evidence>
<protein>
    <recommendedName>
        <fullName evidence="9">Pyridoxine/pyridoxamine 5'-phosphate oxidase</fullName>
        <ecNumber evidence="9">1.4.3.5</ecNumber>
    </recommendedName>
    <alternativeName>
        <fullName evidence="9">PNP/PMP oxidase</fullName>
        <shortName evidence="9">PNPOx</shortName>
    </alternativeName>
    <alternativeName>
        <fullName evidence="9">Pyridoxal 5'-phosphate synthase</fullName>
    </alternativeName>
</protein>
<evidence type="ECO:0000256" key="6">
    <source>
        <dbReference type="ARBA" id="ARBA00022643"/>
    </source>
</evidence>
<gene>
    <name evidence="9" type="primary">pdxH</name>
    <name evidence="15" type="ORF">SAMN04488522_1011463</name>
</gene>
<feature type="binding site" evidence="9 11">
    <location>
        <begin position="80"/>
        <end position="81"/>
    </location>
    <ligand>
        <name>FMN</name>
        <dbReference type="ChEBI" id="CHEBI:58210"/>
    </ligand>
</feature>
<dbReference type="NCBIfam" id="NF004231">
    <property type="entry name" value="PRK05679.1"/>
    <property type="match status" value="1"/>
</dbReference>
<dbReference type="InterPro" id="IPR019740">
    <property type="entry name" value="Pyridox_Oxase_CS"/>
</dbReference>